<dbReference type="GO" id="GO:0005886">
    <property type="term" value="C:plasma membrane"/>
    <property type="evidence" value="ECO:0007669"/>
    <property type="project" value="TreeGrafter"/>
</dbReference>
<proteinExistence type="predicted"/>
<protein>
    <submittedName>
        <fullName evidence="6">Polysaccharide biosynthesis tyrosine autokinase</fullName>
        <ecNumber evidence="6">2.7.10.2</ecNumber>
    </submittedName>
</protein>
<evidence type="ECO:0000256" key="4">
    <source>
        <dbReference type="SAM" id="Phobius"/>
    </source>
</evidence>
<feature type="transmembrane region" description="Helical" evidence="4">
    <location>
        <begin position="483"/>
        <end position="504"/>
    </location>
</feature>
<dbReference type="GO" id="GO:0004715">
    <property type="term" value="F:non-membrane spanning protein tyrosine kinase activity"/>
    <property type="evidence" value="ECO:0007669"/>
    <property type="project" value="UniProtKB-EC"/>
</dbReference>
<dbReference type="InterPro" id="IPR027417">
    <property type="entry name" value="P-loop_NTPase"/>
</dbReference>
<dbReference type="PANTHER" id="PTHR32309">
    <property type="entry name" value="TYROSINE-PROTEIN KINASE"/>
    <property type="match status" value="1"/>
</dbReference>
<dbReference type="GO" id="GO:0005524">
    <property type="term" value="F:ATP binding"/>
    <property type="evidence" value="ECO:0007669"/>
    <property type="project" value="UniProtKB-KW"/>
</dbReference>
<dbReference type="EMBL" id="DRQG01000105">
    <property type="protein sequence ID" value="HGY56243.1"/>
    <property type="molecule type" value="Genomic_DNA"/>
</dbReference>
<dbReference type="Proteomes" id="UP000885779">
    <property type="component" value="Unassembled WGS sequence"/>
</dbReference>
<evidence type="ECO:0000256" key="2">
    <source>
        <dbReference type="ARBA" id="ARBA00022840"/>
    </source>
</evidence>
<feature type="coiled-coil region" evidence="3">
    <location>
        <begin position="253"/>
        <end position="280"/>
    </location>
</feature>
<gene>
    <name evidence="6" type="ORF">ENK44_11100</name>
</gene>
<evidence type="ECO:0000256" key="3">
    <source>
        <dbReference type="SAM" id="Coils"/>
    </source>
</evidence>
<dbReference type="PANTHER" id="PTHR32309:SF13">
    <property type="entry name" value="FERRIC ENTEROBACTIN TRANSPORT PROTEIN FEPE"/>
    <property type="match status" value="1"/>
</dbReference>
<keyword evidence="6" id="KW-0808">Transferase</keyword>
<feature type="coiled-coil region" evidence="3">
    <location>
        <begin position="307"/>
        <end position="368"/>
    </location>
</feature>
<comment type="caution">
    <text evidence="6">The sequence shown here is derived from an EMBL/GenBank/DDBJ whole genome shotgun (WGS) entry which is preliminary data.</text>
</comment>
<keyword evidence="4" id="KW-0812">Transmembrane</keyword>
<organism evidence="6">
    <name type="scientific">Caldithrix abyssi</name>
    <dbReference type="NCBI Taxonomy" id="187145"/>
    <lineage>
        <taxon>Bacteria</taxon>
        <taxon>Pseudomonadati</taxon>
        <taxon>Calditrichota</taxon>
        <taxon>Calditrichia</taxon>
        <taxon>Calditrichales</taxon>
        <taxon>Calditrichaceae</taxon>
        <taxon>Caldithrix</taxon>
    </lineage>
</organism>
<dbReference type="CDD" id="cd05387">
    <property type="entry name" value="BY-kinase"/>
    <property type="match status" value="1"/>
</dbReference>
<dbReference type="NCBIfam" id="TIGR01007">
    <property type="entry name" value="eps_fam"/>
    <property type="match status" value="1"/>
</dbReference>
<reference evidence="6" key="1">
    <citation type="journal article" date="2020" name="mSystems">
        <title>Genome- and Community-Level Interaction Insights into Carbon Utilization and Element Cycling Functions of Hydrothermarchaeota in Hydrothermal Sediment.</title>
        <authorList>
            <person name="Zhou Z."/>
            <person name="Liu Y."/>
            <person name="Xu W."/>
            <person name="Pan J."/>
            <person name="Luo Z.H."/>
            <person name="Li M."/>
        </authorList>
    </citation>
    <scope>NUCLEOTIDE SEQUENCE [LARGE SCALE GENOMIC DNA]</scope>
    <source>
        <strain evidence="6">HyVt-577</strain>
    </source>
</reference>
<name>A0A7V4U1L9_CALAY</name>
<feature type="domain" description="Tyrosine-protein kinase G-rich" evidence="5">
    <location>
        <begin position="432"/>
        <end position="506"/>
    </location>
</feature>
<dbReference type="Pfam" id="PF13807">
    <property type="entry name" value="GNVR"/>
    <property type="match status" value="1"/>
</dbReference>
<accession>A0A7V4U1L9</accession>
<keyword evidence="1" id="KW-0547">Nucleotide-binding</keyword>
<evidence type="ECO:0000256" key="1">
    <source>
        <dbReference type="ARBA" id="ARBA00022741"/>
    </source>
</evidence>
<dbReference type="SUPFAM" id="SSF52540">
    <property type="entry name" value="P-loop containing nucleoside triphosphate hydrolases"/>
    <property type="match status" value="1"/>
</dbReference>
<sequence>MNPNKNNSTLAKNFDFTRYLRLVKREKWVIAILFILSFAAWMVLAFKFGPKSIYETNALLQFEDRRDLTQMDSRGRPENDAKLGLLMSRNFLGKVVDKLSLGFVIYDLERREVVDSISLSPKYRTGAYSLVKEDDRLVLYYSNDAEDIKDEKVVELPTWQEAFVKYDGFVLKVKDDYWQDHKKLEFYLIKRERAIEELRSMLTPEWGNRTHTLLQVKIKGNDRFFIAKILNTLIDEFVQQNLNLKKYHTREVLDILTEQLKTAKAELDEKTEALKRFRQKNPWVGLNPGTNSIVGQLSDMEVRKVKIQDAKDELQSLLSRLQGAQGEQRYPLLNEILAFLQAQGVATVPALQTELTNLLDERERLLREYRTPRHKLVIENSEKLSNLDRKIVLTANNEFAQYIKELTHLDSKIKEGSFKIRSLPEKELQLAELQQKKTIAEEVYSSLLVRHNQAMIADAVEVSDVIVLDSAVVPEAGSRMKIILTYILVGIVVGLAFGFGYVFVKDLFNKTVFTADELERIIPIKVMAKIPIIGNEKDFEYENFEEGVRIDPKLVTADYSPTPVGEAYRNLRTQLLFGDESKKVKSIFITSLNPNEGKSLNASNLAITFAQQKLPTLLIDGDLRRGVLHHSFACKKRPGLSDFLYSPADINDENIRKVIQQTHIPNLYLLSAGRPIPNPSEILGSQRSKEVIEFLASRFGFLIIDTPPIMVTSDAVIISQYVDTGLFVVRAGVTNMAHVKEKIFEYGDFSNKISGTVLNFSEYDVSTENYKYSYYNY</sequence>
<evidence type="ECO:0000313" key="6">
    <source>
        <dbReference type="EMBL" id="HGY56243.1"/>
    </source>
</evidence>
<keyword evidence="4" id="KW-0472">Membrane</keyword>
<dbReference type="EC" id="2.7.10.2" evidence="6"/>
<keyword evidence="4" id="KW-1133">Transmembrane helix</keyword>
<keyword evidence="3" id="KW-0175">Coiled coil</keyword>
<dbReference type="InterPro" id="IPR032807">
    <property type="entry name" value="GNVR"/>
</dbReference>
<dbReference type="InterPro" id="IPR050445">
    <property type="entry name" value="Bact_polysacc_biosynth/exp"/>
</dbReference>
<keyword evidence="2" id="KW-0067">ATP-binding</keyword>
<evidence type="ECO:0000259" key="5">
    <source>
        <dbReference type="Pfam" id="PF13807"/>
    </source>
</evidence>
<dbReference type="AlphaFoldDB" id="A0A7V4U1L9"/>
<feature type="transmembrane region" description="Helical" evidence="4">
    <location>
        <begin position="28"/>
        <end position="46"/>
    </location>
</feature>
<dbReference type="InterPro" id="IPR005702">
    <property type="entry name" value="Wzc-like_C"/>
</dbReference>
<dbReference type="Gene3D" id="3.40.50.300">
    <property type="entry name" value="P-loop containing nucleotide triphosphate hydrolases"/>
    <property type="match status" value="1"/>
</dbReference>